<dbReference type="PANTHER" id="PTHR12169:SF6">
    <property type="entry name" value="AFG1-LIKE ATPASE"/>
    <property type="match status" value="1"/>
</dbReference>
<dbReference type="SUPFAM" id="SSF52540">
    <property type="entry name" value="P-loop containing nucleoside triphosphate hydrolases"/>
    <property type="match status" value="1"/>
</dbReference>
<protein>
    <submittedName>
        <fullName evidence="3">Cell division protein ZapE</fullName>
    </submittedName>
</protein>
<keyword evidence="3" id="KW-0132">Cell division</keyword>
<dbReference type="Proteomes" id="UP000191820">
    <property type="component" value="Chromosome"/>
</dbReference>
<organism evidence="3 4">
    <name type="scientific">Shewanella japonica</name>
    <dbReference type="NCBI Taxonomy" id="93973"/>
    <lineage>
        <taxon>Bacteria</taxon>
        <taxon>Pseudomonadati</taxon>
        <taxon>Pseudomonadota</taxon>
        <taxon>Gammaproteobacteria</taxon>
        <taxon>Alteromonadales</taxon>
        <taxon>Shewanellaceae</taxon>
        <taxon>Shewanella</taxon>
    </lineage>
</organism>
<dbReference type="Pfam" id="PF03969">
    <property type="entry name" value="AFG1_ATPase"/>
    <property type="match status" value="2"/>
</dbReference>
<evidence type="ECO:0000313" key="3">
    <source>
        <dbReference type="EMBL" id="ARD21095.1"/>
    </source>
</evidence>
<reference evidence="3 4" key="1">
    <citation type="submission" date="2017-03" db="EMBL/GenBank/DDBJ databases">
        <title>Genome sequencing of Shewanella japonica KCTC 22435.</title>
        <authorList>
            <person name="Kim K.M."/>
        </authorList>
    </citation>
    <scope>NUCLEOTIDE SEQUENCE [LARGE SCALE GENOMIC DNA]</scope>
    <source>
        <strain evidence="3 4">KCTC 22435</strain>
    </source>
</reference>
<evidence type="ECO:0000256" key="1">
    <source>
        <dbReference type="ARBA" id="ARBA00022741"/>
    </source>
</evidence>
<dbReference type="InterPro" id="IPR027417">
    <property type="entry name" value="P-loop_NTPase"/>
</dbReference>
<dbReference type="CDD" id="cd00267">
    <property type="entry name" value="ABC_ATPase"/>
    <property type="match status" value="1"/>
</dbReference>
<keyword evidence="2" id="KW-0067">ATP-binding</keyword>
<proteinExistence type="predicted"/>
<dbReference type="RefSeq" id="WP_156003144.1">
    <property type="nucleotide sequence ID" value="NZ_CP020472.1"/>
</dbReference>
<dbReference type="Gene3D" id="3.40.50.300">
    <property type="entry name" value="P-loop containing nucleotide triphosphate hydrolases"/>
    <property type="match status" value="1"/>
</dbReference>
<gene>
    <name evidence="3" type="ORF">SJ2017_0759</name>
</gene>
<evidence type="ECO:0000256" key="2">
    <source>
        <dbReference type="ARBA" id="ARBA00022840"/>
    </source>
</evidence>
<keyword evidence="4" id="KW-1185">Reference proteome</keyword>
<dbReference type="InterPro" id="IPR005654">
    <property type="entry name" value="ATPase_AFG1-like"/>
</dbReference>
<dbReference type="NCBIfam" id="NF040713">
    <property type="entry name" value="ZapE"/>
    <property type="match status" value="1"/>
</dbReference>
<accession>A0ABM6JG57</accession>
<name>A0ABM6JG57_9GAMM</name>
<keyword evidence="1" id="KW-0547">Nucleotide-binding</keyword>
<keyword evidence="3" id="KW-0131">Cell cycle</keyword>
<dbReference type="PANTHER" id="PTHR12169">
    <property type="entry name" value="ATPASE N2B"/>
    <property type="match status" value="1"/>
</dbReference>
<dbReference type="EMBL" id="CP020472">
    <property type="protein sequence ID" value="ARD21095.1"/>
    <property type="molecule type" value="Genomic_DNA"/>
</dbReference>
<sequence>MTTLLELYQSKIAQSQSSQLRLHDDAEQHTALLALNELFIQLQHNVNVNEEVAELADISLQQQVAKGVYLWGDVGRGKTFLMDLFFNHLKQQNKLRLHFHRFMAMVHQELNLTKGIADPLVHIARHYAAQYQVICFDEFSVNDIADAIILARLFEHLFAHGVILVATSNIEISRLYEGGLQRERFLPFIDILQTNVDEINLTGATDHRIAVQTDRSLEQQIQLTKHMSHQDFVTIAGQHYPHQAAVCETHSYIEICHRTIAFQAKVNQVIWFKFDQLCDGPRSALDYIELAGLFKHVIIDEVPQLGGEIRTWIKARGTEDGAESNKTSERQLEYATSDDPAKRFISLVDELYDQRVSLTVCSEWTITELYSGGALSFEFRRTVSRLVEMQRWLKPATK</sequence>
<dbReference type="GO" id="GO:0051301">
    <property type="term" value="P:cell division"/>
    <property type="evidence" value="ECO:0007669"/>
    <property type="project" value="UniProtKB-KW"/>
</dbReference>
<evidence type="ECO:0000313" key="4">
    <source>
        <dbReference type="Proteomes" id="UP000191820"/>
    </source>
</evidence>